<accession>A0AAW0R4K1</accession>
<reference evidence="2 3" key="1">
    <citation type="submission" date="2023-01" db="EMBL/GenBank/DDBJ databases">
        <title>Analysis of 21 Apiospora genomes using comparative genomics revels a genus with tremendous synthesis potential of carbohydrate active enzymes and secondary metabolites.</title>
        <authorList>
            <person name="Sorensen T."/>
        </authorList>
    </citation>
    <scope>NUCLEOTIDE SEQUENCE [LARGE SCALE GENOMIC DNA]</scope>
    <source>
        <strain evidence="2 3">CBS 117206</strain>
    </source>
</reference>
<dbReference type="Proteomes" id="UP001392437">
    <property type="component" value="Unassembled WGS sequence"/>
</dbReference>
<evidence type="ECO:0008006" key="4">
    <source>
        <dbReference type="Google" id="ProtNLM"/>
    </source>
</evidence>
<protein>
    <recommendedName>
        <fullName evidence="4">Protein kinase domain-containing protein</fullName>
    </recommendedName>
</protein>
<proteinExistence type="predicted"/>
<comment type="caution">
    <text evidence="2">The sequence shown here is derived from an EMBL/GenBank/DDBJ whole genome shotgun (WGS) entry which is preliminary data.</text>
</comment>
<organism evidence="2 3">
    <name type="scientific">Apiospora kogelbergensis</name>
    <dbReference type="NCBI Taxonomy" id="1337665"/>
    <lineage>
        <taxon>Eukaryota</taxon>
        <taxon>Fungi</taxon>
        <taxon>Dikarya</taxon>
        <taxon>Ascomycota</taxon>
        <taxon>Pezizomycotina</taxon>
        <taxon>Sordariomycetes</taxon>
        <taxon>Xylariomycetidae</taxon>
        <taxon>Amphisphaeriales</taxon>
        <taxon>Apiosporaceae</taxon>
        <taxon>Apiospora</taxon>
    </lineage>
</organism>
<feature type="region of interest" description="Disordered" evidence="1">
    <location>
        <begin position="289"/>
        <end position="318"/>
    </location>
</feature>
<evidence type="ECO:0000313" key="2">
    <source>
        <dbReference type="EMBL" id="KAK8123804.1"/>
    </source>
</evidence>
<dbReference type="AlphaFoldDB" id="A0AAW0R4K1"/>
<evidence type="ECO:0000313" key="3">
    <source>
        <dbReference type="Proteomes" id="UP001392437"/>
    </source>
</evidence>
<gene>
    <name evidence="2" type="ORF">PG999_003722</name>
</gene>
<sequence>MSSSGFSEFLNGPLRAPNLAWQPTALPDQPFAFVNTPAATNFDATQVPLPDPKLEGLRAIRHYFIKNGRYTYEGRAGSGSYGSVYILRQVNGNQGSPNVGRRIAAKMIRRFRDPEYCDDPPVEEVEALEAFAGAAHVTKDQPVQLEMPMDGPHPQSVLYNTDMHTNNLRLARQAQYTDKITYRDDAWDLASENLISMASSVLFGLFITNQPPFGDTRPDPELEELLDVCTRRGGTMRDKGWSFRDVDDRVQQGFMKDSEHYRETLGIENGTEEDEAIVAVVRELFLDAETSQESPSGATDMDDLPNPLLYPDDSDLSL</sequence>
<dbReference type="EMBL" id="JAQQWP010000003">
    <property type="protein sequence ID" value="KAK8123804.1"/>
    <property type="molecule type" value="Genomic_DNA"/>
</dbReference>
<name>A0AAW0R4K1_9PEZI</name>
<evidence type="ECO:0000256" key="1">
    <source>
        <dbReference type="SAM" id="MobiDB-lite"/>
    </source>
</evidence>
<keyword evidence="3" id="KW-1185">Reference proteome</keyword>